<dbReference type="Pfam" id="PF00293">
    <property type="entry name" value="NUDIX"/>
    <property type="match status" value="1"/>
</dbReference>
<accession>A0ABX6ER42</accession>
<evidence type="ECO:0000256" key="8">
    <source>
        <dbReference type="ARBA" id="ARBA00023027"/>
    </source>
</evidence>
<comment type="cofactor">
    <cofactor evidence="1">
        <name>Mg(2+)</name>
        <dbReference type="ChEBI" id="CHEBI:18420"/>
    </cofactor>
</comment>
<sequence length="392" mass="43714">MVMAMASDSAAVTFFGLETINRVSFLREDRLFISQAFEHESALFIPFVDGQAYTGDSGTDLLFLGQHVESNSGWSSVLERIGSVLDTEKGWLVESGFTATFLGLREYGTGSGDVQVFKYKEYVGRPIFALDLRPGSDTLIKKADVQFILGRYQPLGRMQAFSLSNEVASIFSHANMYLDWLRKYLYCPGCGSKIYPVHCGTKLQCGNTKPDAKCPVQSAAVSNVCFPRTDPVVIVAIVDRQFSKICLARSRRRMGDFVMYSTIAGFMEPGETVEHACQREIWEETGVKVGPADVEILHTQPWPYPSNLMIGCLGVVDFNGDNETINLEHDKELADARWFDLKLVSEAFSKHDKTSTAFLKYDDTISFPGRTAIAHQLIEYAVSKHNRINGNL</sequence>
<evidence type="ECO:0000259" key="10">
    <source>
        <dbReference type="PROSITE" id="PS51462"/>
    </source>
</evidence>
<evidence type="ECO:0000313" key="12">
    <source>
        <dbReference type="Proteomes" id="UP000422736"/>
    </source>
</evidence>
<dbReference type="CDD" id="cd03429">
    <property type="entry name" value="NUDIX_NADH_pyrophosphatase_Nudt13"/>
    <property type="match status" value="1"/>
</dbReference>
<evidence type="ECO:0000256" key="2">
    <source>
        <dbReference type="ARBA" id="ARBA00001947"/>
    </source>
</evidence>
<dbReference type="PROSITE" id="PS51462">
    <property type="entry name" value="NUDIX"/>
    <property type="match status" value="1"/>
</dbReference>
<dbReference type="Proteomes" id="UP000422736">
    <property type="component" value="Chromosome 1"/>
</dbReference>
<evidence type="ECO:0000256" key="1">
    <source>
        <dbReference type="ARBA" id="ARBA00001946"/>
    </source>
</evidence>
<dbReference type="SUPFAM" id="SSF55811">
    <property type="entry name" value="Nudix"/>
    <property type="match status" value="1"/>
</dbReference>
<comment type="catalytic activity">
    <reaction evidence="9">
        <text>a 5'-end NAD(+)-phospho-ribonucleoside in mRNA + H2O = a 5'-end phospho-adenosine-phospho-ribonucleoside in mRNA + beta-nicotinamide D-ribonucleotide + 2 H(+)</text>
        <dbReference type="Rhea" id="RHEA:60876"/>
        <dbReference type="Rhea" id="RHEA-COMP:15698"/>
        <dbReference type="Rhea" id="RHEA-COMP:15719"/>
        <dbReference type="ChEBI" id="CHEBI:14649"/>
        <dbReference type="ChEBI" id="CHEBI:15377"/>
        <dbReference type="ChEBI" id="CHEBI:15378"/>
        <dbReference type="ChEBI" id="CHEBI:144029"/>
        <dbReference type="ChEBI" id="CHEBI:144051"/>
    </reaction>
    <physiologicalReaction direction="left-to-right" evidence="9">
        <dbReference type="Rhea" id="RHEA:60877"/>
    </physiologicalReaction>
</comment>
<reference evidence="11 12" key="1">
    <citation type="submission" date="2016-03" db="EMBL/GenBank/DDBJ databases">
        <title>How can Kluyveromyces marxianus grow so fast - potential evolutionary course in Saccharomyces Complex revealed by comparative genomics.</title>
        <authorList>
            <person name="Mo W."/>
            <person name="Lu W."/>
            <person name="Yang X."/>
            <person name="Qi J."/>
            <person name="Lv H."/>
        </authorList>
    </citation>
    <scope>NUCLEOTIDE SEQUENCE [LARGE SCALE GENOMIC DNA]</scope>
    <source>
        <strain evidence="11 12">FIM1</strain>
    </source>
</reference>
<comment type="cofactor">
    <cofactor evidence="2">
        <name>Zn(2+)</name>
        <dbReference type="ChEBI" id="CHEBI:29105"/>
    </cofactor>
</comment>
<evidence type="ECO:0000256" key="5">
    <source>
        <dbReference type="ARBA" id="ARBA00022723"/>
    </source>
</evidence>
<dbReference type="PANTHER" id="PTHR42904:SF6">
    <property type="entry name" value="NAD-CAPPED RNA HYDROLASE NUDT12"/>
    <property type="match status" value="1"/>
</dbReference>
<dbReference type="InterPro" id="IPR049734">
    <property type="entry name" value="NudC-like_C"/>
</dbReference>
<dbReference type="InterPro" id="IPR015797">
    <property type="entry name" value="NUDIX_hydrolase-like_dom_sf"/>
</dbReference>
<evidence type="ECO:0000313" key="11">
    <source>
        <dbReference type="EMBL" id="QGN13558.1"/>
    </source>
</evidence>
<evidence type="ECO:0000256" key="4">
    <source>
        <dbReference type="ARBA" id="ARBA00012381"/>
    </source>
</evidence>
<dbReference type="Gene3D" id="3.90.79.10">
    <property type="entry name" value="Nucleoside Triphosphate Pyrophosphohydrolase"/>
    <property type="match status" value="1"/>
</dbReference>
<dbReference type="PROSITE" id="PS00893">
    <property type="entry name" value="NUDIX_BOX"/>
    <property type="match status" value="1"/>
</dbReference>
<evidence type="ECO:0000256" key="6">
    <source>
        <dbReference type="ARBA" id="ARBA00022801"/>
    </source>
</evidence>
<evidence type="ECO:0000256" key="3">
    <source>
        <dbReference type="ARBA" id="ARBA00009595"/>
    </source>
</evidence>
<keyword evidence="8" id="KW-0520">NAD</keyword>
<keyword evidence="7" id="KW-0460">Magnesium</keyword>
<evidence type="ECO:0000256" key="9">
    <source>
        <dbReference type="ARBA" id="ARBA00023679"/>
    </source>
</evidence>
<keyword evidence="5" id="KW-0479">Metal-binding</keyword>
<name>A0ABX6ER42_KLUMA</name>
<proteinExistence type="inferred from homology"/>
<dbReference type="Gene3D" id="3.90.79.20">
    <property type="match status" value="1"/>
</dbReference>
<comment type="similarity">
    <text evidence="3">Belongs to the Nudix hydrolase family. NudC subfamily.</text>
</comment>
<organism evidence="11 12">
    <name type="scientific">Kluyveromyces marxianus</name>
    <name type="common">Yeast</name>
    <name type="synonym">Candida kefyr</name>
    <dbReference type="NCBI Taxonomy" id="4911"/>
    <lineage>
        <taxon>Eukaryota</taxon>
        <taxon>Fungi</taxon>
        <taxon>Dikarya</taxon>
        <taxon>Ascomycota</taxon>
        <taxon>Saccharomycotina</taxon>
        <taxon>Saccharomycetes</taxon>
        <taxon>Saccharomycetales</taxon>
        <taxon>Saccharomycetaceae</taxon>
        <taxon>Kluyveromyces</taxon>
    </lineage>
</organism>
<dbReference type="EMBL" id="CP015054">
    <property type="protein sequence ID" value="QGN13558.1"/>
    <property type="molecule type" value="Genomic_DNA"/>
</dbReference>
<evidence type="ECO:0000256" key="7">
    <source>
        <dbReference type="ARBA" id="ARBA00022842"/>
    </source>
</evidence>
<protein>
    <recommendedName>
        <fullName evidence="4">NAD(+) diphosphatase</fullName>
        <ecNumber evidence="4">3.6.1.22</ecNumber>
    </recommendedName>
</protein>
<keyword evidence="6" id="KW-0378">Hydrolase</keyword>
<dbReference type="EC" id="3.6.1.22" evidence="4"/>
<dbReference type="InterPro" id="IPR000086">
    <property type="entry name" value="NUDIX_hydrolase_dom"/>
</dbReference>
<feature type="domain" description="Nudix hydrolase" evidence="10">
    <location>
        <begin position="227"/>
        <end position="361"/>
    </location>
</feature>
<dbReference type="InterPro" id="IPR020084">
    <property type="entry name" value="NUDIX_hydrolase_CS"/>
</dbReference>
<gene>
    <name evidence="11" type="primary">NPY1</name>
    <name evidence="11" type="ORF">FIM1_199</name>
</gene>
<dbReference type="InterPro" id="IPR050241">
    <property type="entry name" value="NAD-cap_RNA_hydrolase_NudC"/>
</dbReference>
<keyword evidence="12" id="KW-1185">Reference proteome</keyword>
<dbReference type="PANTHER" id="PTHR42904">
    <property type="entry name" value="NUDIX HYDROLASE, NUDC SUBFAMILY"/>
    <property type="match status" value="1"/>
</dbReference>